<protein>
    <submittedName>
        <fullName evidence="1">Uncharacterized protein</fullName>
    </submittedName>
</protein>
<evidence type="ECO:0000313" key="1">
    <source>
        <dbReference type="EMBL" id="KES05005.1"/>
    </source>
</evidence>
<sequence>MLLGHAGAHGPGSSAPVIWRRRMTRAARSAPTTAISSASLARVSPAPTDCESMTVYAPARALRRINGLRGTVALQ</sequence>
<gene>
    <name evidence="1" type="ORF">BU52_22555</name>
</gene>
<proteinExistence type="predicted"/>
<dbReference type="AlphaFoldDB" id="A0A081XN82"/>
<dbReference type="Proteomes" id="UP000028341">
    <property type="component" value="Unassembled WGS sequence"/>
</dbReference>
<organism evidence="1 2">
    <name type="scientific">Streptomyces toyocaensis</name>
    <dbReference type="NCBI Taxonomy" id="55952"/>
    <lineage>
        <taxon>Bacteria</taxon>
        <taxon>Bacillati</taxon>
        <taxon>Actinomycetota</taxon>
        <taxon>Actinomycetes</taxon>
        <taxon>Kitasatosporales</taxon>
        <taxon>Streptomycetaceae</taxon>
        <taxon>Streptomyces</taxon>
    </lineage>
</organism>
<reference evidence="1 2" key="1">
    <citation type="submission" date="2014-02" db="EMBL/GenBank/DDBJ databases">
        <title>The genome announcement of Streptomyces toyocaensis NRRL15009.</title>
        <authorList>
            <person name="Hong H.-J."/>
            <person name="Kwun M.J."/>
        </authorList>
    </citation>
    <scope>NUCLEOTIDE SEQUENCE [LARGE SCALE GENOMIC DNA]</scope>
    <source>
        <strain evidence="1 2">NRRL 15009</strain>
    </source>
</reference>
<comment type="caution">
    <text evidence="1">The sequence shown here is derived from an EMBL/GenBank/DDBJ whole genome shotgun (WGS) entry which is preliminary data.</text>
</comment>
<keyword evidence="2" id="KW-1185">Reference proteome</keyword>
<accession>A0A081XN82</accession>
<name>A0A081XN82_STRTO</name>
<dbReference type="EMBL" id="JFCB01000021">
    <property type="protein sequence ID" value="KES05005.1"/>
    <property type="molecule type" value="Genomic_DNA"/>
</dbReference>
<evidence type="ECO:0000313" key="2">
    <source>
        <dbReference type="Proteomes" id="UP000028341"/>
    </source>
</evidence>